<keyword evidence="3" id="KW-1185">Reference proteome</keyword>
<feature type="transmembrane region" description="Helical" evidence="1">
    <location>
        <begin position="36"/>
        <end position="56"/>
    </location>
</feature>
<dbReference type="EMBL" id="BAAAKV010000093">
    <property type="protein sequence ID" value="GAA1198193.1"/>
    <property type="molecule type" value="Genomic_DNA"/>
</dbReference>
<protein>
    <recommendedName>
        <fullName evidence="4">Na+/H+ antiporter subunit E</fullName>
    </recommendedName>
</protein>
<keyword evidence="1" id="KW-0472">Membrane</keyword>
<evidence type="ECO:0008006" key="4">
    <source>
        <dbReference type="Google" id="ProtNLM"/>
    </source>
</evidence>
<evidence type="ECO:0000313" key="3">
    <source>
        <dbReference type="Proteomes" id="UP001501371"/>
    </source>
</evidence>
<evidence type="ECO:0000313" key="2">
    <source>
        <dbReference type="EMBL" id="GAA1198193.1"/>
    </source>
</evidence>
<evidence type="ECO:0000256" key="1">
    <source>
        <dbReference type="SAM" id="Phobius"/>
    </source>
</evidence>
<keyword evidence="1" id="KW-1133">Transmembrane helix</keyword>
<proteinExistence type="predicted"/>
<comment type="caution">
    <text evidence="2">The sequence shown here is derived from an EMBL/GenBank/DDBJ whole genome shotgun (WGS) entry which is preliminary data.</text>
</comment>
<reference evidence="3" key="1">
    <citation type="journal article" date="2019" name="Int. J. Syst. Evol. Microbiol.">
        <title>The Global Catalogue of Microorganisms (GCM) 10K type strain sequencing project: providing services to taxonomists for standard genome sequencing and annotation.</title>
        <authorList>
            <consortium name="The Broad Institute Genomics Platform"/>
            <consortium name="The Broad Institute Genome Sequencing Center for Infectious Disease"/>
            <person name="Wu L."/>
            <person name="Ma J."/>
        </authorList>
    </citation>
    <scope>NUCLEOTIDE SEQUENCE [LARGE SCALE GENOMIC DNA]</scope>
    <source>
        <strain evidence="3">JCM 12696</strain>
    </source>
</reference>
<organism evidence="2 3">
    <name type="scientific">Streptomyces hebeiensis</name>
    <dbReference type="NCBI Taxonomy" id="229486"/>
    <lineage>
        <taxon>Bacteria</taxon>
        <taxon>Bacillati</taxon>
        <taxon>Actinomycetota</taxon>
        <taxon>Actinomycetes</taxon>
        <taxon>Kitasatosporales</taxon>
        <taxon>Streptomycetaceae</taxon>
        <taxon>Streptomyces</taxon>
    </lineage>
</organism>
<dbReference type="RefSeq" id="WP_344284424.1">
    <property type="nucleotide sequence ID" value="NZ_BAAAKV010000093.1"/>
</dbReference>
<feature type="transmembrane region" description="Helical" evidence="1">
    <location>
        <begin position="12"/>
        <end position="30"/>
    </location>
</feature>
<keyword evidence="1" id="KW-0812">Transmembrane</keyword>
<name>A0ABP4FSB1_9ACTN</name>
<sequence>MRGTRLRTRGEALVWLVLLLAVNAVFISDITWLELAVGAVGALLGAVCAPLVRGAAGARPGGWARGPRTVRAWPLALLVETGRLALTVVRARGGGGRAGGFRTLRLGPGTGTAWAGVALSATPGAYVVDVVREETDGDRHGDRPDQEERLLRVHRMTGGRSALERALGAEDVR</sequence>
<dbReference type="Proteomes" id="UP001501371">
    <property type="component" value="Unassembled WGS sequence"/>
</dbReference>
<accession>A0ABP4FSB1</accession>
<gene>
    <name evidence="2" type="ORF">GCM10009654_63680</name>
</gene>